<dbReference type="EMBL" id="CAJNOQ010012711">
    <property type="protein sequence ID" value="CAF1306169.1"/>
    <property type="molecule type" value="Genomic_DNA"/>
</dbReference>
<evidence type="ECO:0000313" key="2">
    <source>
        <dbReference type="EMBL" id="CAF1306169.1"/>
    </source>
</evidence>
<dbReference type="OrthoDB" id="10045510at2759"/>
<dbReference type="Proteomes" id="UP000681722">
    <property type="component" value="Unassembled WGS sequence"/>
</dbReference>
<name>A0A815E3A9_9BILA</name>
<dbReference type="EMBL" id="CAJOBC010039975">
    <property type="protein sequence ID" value="CAF4139435.1"/>
    <property type="molecule type" value="Genomic_DNA"/>
</dbReference>
<dbReference type="AlphaFoldDB" id="A0A815E3A9"/>
<keyword evidence="4" id="KW-1185">Reference proteome</keyword>
<accession>A0A815E3A9</accession>
<sequence length="279" mass="31609">MSSNYQDNSNSYNNGYQNNRYDALNTTAQIVGDSLTMLNDYHDDTYQMHRSNRTDYQQTRVPPPSNANLVPLNSPARSIRRTHSDFDEIEDEFRTVNSKKSKNIDPNRSILPVQRQLTRSPSPSLMSLSSQVNNGVSVTSSSTVKSPSNQRTTANGTTVNSIYNNQQSTVSFEATRYAQSRYPFHPFVVRFSSSKNTEQEVAKDLCVHLKQNRGLDIELVGFRRSIRKCGPNEVDILLFVKDSHSFAHLYNDLNWPQTRHGQVFTHPSSPSIPPAIVSY</sequence>
<evidence type="ECO:0000313" key="4">
    <source>
        <dbReference type="Proteomes" id="UP000663829"/>
    </source>
</evidence>
<evidence type="ECO:0000313" key="3">
    <source>
        <dbReference type="EMBL" id="CAF4139435.1"/>
    </source>
</evidence>
<evidence type="ECO:0000256" key="1">
    <source>
        <dbReference type="SAM" id="MobiDB-lite"/>
    </source>
</evidence>
<dbReference type="Proteomes" id="UP000663829">
    <property type="component" value="Unassembled WGS sequence"/>
</dbReference>
<proteinExistence type="predicted"/>
<feature type="compositionally biased region" description="Low complexity" evidence="1">
    <location>
        <begin position="136"/>
        <end position="149"/>
    </location>
</feature>
<feature type="region of interest" description="Disordered" evidence="1">
    <location>
        <begin position="136"/>
        <end position="156"/>
    </location>
</feature>
<reference evidence="2" key="1">
    <citation type="submission" date="2021-02" db="EMBL/GenBank/DDBJ databases">
        <authorList>
            <person name="Nowell W R."/>
        </authorList>
    </citation>
    <scope>NUCLEOTIDE SEQUENCE</scope>
</reference>
<protein>
    <submittedName>
        <fullName evidence="2">Uncharacterized protein</fullName>
    </submittedName>
</protein>
<organism evidence="2 4">
    <name type="scientific">Didymodactylos carnosus</name>
    <dbReference type="NCBI Taxonomy" id="1234261"/>
    <lineage>
        <taxon>Eukaryota</taxon>
        <taxon>Metazoa</taxon>
        <taxon>Spiralia</taxon>
        <taxon>Gnathifera</taxon>
        <taxon>Rotifera</taxon>
        <taxon>Eurotatoria</taxon>
        <taxon>Bdelloidea</taxon>
        <taxon>Philodinida</taxon>
        <taxon>Philodinidae</taxon>
        <taxon>Didymodactylos</taxon>
    </lineage>
</organism>
<gene>
    <name evidence="2" type="ORF">GPM918_LOCUS28767</name>
    <name evidence="3" type="ORF">SRO942_LOCUS29284</name>
</gene>
<feature type="non-terminal residue" evidence="2">
    <location>
        <position position="279"/>
    </location>
</feature>
<comment type="caution">
    <text evidence="2">The sequence shown here is derived from an EMBL/GenBank/DDBJ whole genome shotgun (WGS) entry which is preliminary data.</text>
</comment>